<protein>
    <submittedName>
        <fullName evidence="1">Uncharacterized protein</fullName>
    </submittedName>
</protein>
<dbReference type="Proteomes" id="UP001386955">
    <property type="component" value="Unassembled WGS sequence"/>
</dbReference>
<keyword evidence="2" id="KW-1185">Reference proteome</keyword>
<organism evidence="1 2">
    <name type="scientific">Psophocarpus tetragonolobus</name>
    <name type="common">Winged bean</name>
    <name type="synonym">Dolichos tetragonolobus</name>
    <dbReference type="NCBI Taxonomy" id="3891"/>
    <lineage>
        <taxon>Eukaryota</taxon>
        <taxon>Viridiplantae</taxon>
        <taxon>Streptophyta</taxon>
        <taxon>Embryophyta</taxon>
        <taxon>Tracheophyta</taxon>
        <taxon>Spermatophyta</taxon>
        <taxon>Magnoliopsida</taxon>
        <taxon>eudicotyledons</taxon>
        <taxon>Gunneridae</taxon>
        <taxon>Pentapetalae</taxon>
        <taxon>rosids</taxon>
        <taxon>fabids</taxon>
        <taxon>Fabales</taxon>
        <taxon>Fabaceae</taxon>
        <taxon>Papilionoideae</taxon>
        <taxon>50 kb inversion clade</taxon>
        <taxon>NPAAA clade</taxon>
        <taxon>indigoferoid/millettioid clade</taxon>
        <taxon>Phaseoleae</taxon>
        <taxon>Psophocarpus</taxon>
    </lineage>
</organism>
<accession>A0AAN9RTY0</accession>
<dbReference type="EMBL" id="JAYMYS010000008">
    <property type="protein sequence ID" value="KAK7383183.1"/>
    <property type="molecule type" value="Genomic_DNA"/>
</dbReference>
<gene>
    <name evidence="1" type="ORF">VNO78_28856</name>
</gene>
<dbReference type="AlphaFoldDB" id="A0AAN9RTY0"/>
<name>A0AAN9RTY0_PSOTE</name>
<proteinExistence type="predicted"/>
<reference evidence="1 2" key="1">
    <citation type="submission" date="2024-01" db="EMBL/GenBank/DDBJ databases">
        <title>The genomes of 5 underutilized Papilionoideae crops provide insights into root nodulation and disease resistanc.</title>
        <authorList>
            <person name="Jiang F."/>
        </authorList>
    </citation>
    <scope>NUCLEOTIDE SEQUENCE [LARGE SCALE GENOMIC DNA]</scope>
    <source>
        <strain evidence="1">DUOXIRENSHENG_FW03</strain>
        <tissue evidence="1">Leaves</tissue>
    </source>
</reference>
<evidence type="ECO:0000313" key="1">
    <source>
        <dbReference type="EMBL" id="KAK7383183.1"/>
    </source>
</evidence>
<evidence type="ECO:0000313" key="2">
    <source>
        <dbReference type="Proteomes" id="UP001386955"/>
    </source>
</evidence>
<comment type="caution">
    <text evidence="1">The sequence shown here is derived from an EMBL/GenBank/DDBJ whole genome shotgun (WGS) entry which is preliminary data.</text>
</comment>
<sequence length="213" mass="23500">MEKPLLRREALGVLGQGKSRMNTALVRGISYAEAVKKFKGHDGSVLVEANSSVTIFSQIHQYKSLAEDVNHLSRAFVAKSRRLNEVVHAKVDDNFFDIHVVEEGVEERKKEASGYASSLGSSCNLSDDEMVLEVATRWWEAVEKGLGLDEDKGISAGPAVSLKRHAKSNTINEETSLPKGTMQQHHAYLNGVWANRQTKILNVAHLQALVIPL</sequence>